<dbReference type="AlphaFoldDB" id="A0A833CC26"/>
<evidence type="ECO:0000313" key="1">
    <source>
        <dbReference type="EMBL" id="KAB1478941.1"/>
    </source>
</evidence>
<evidence type="ECO:0000313" key="2">
    <source>
        <dbReference type="Proteomes" id="UP000434554"/>
    </source>
</evidence>
<accession>A0A833CC26</accession>
<gene>
    <name evidence="1" type="ORF">F8R14_04360</name>
</gene>
<dbReference type="EMBL" id="WBKH01000004">
    <property type="protein sequence ID" value="KAB1478941.1"/>
    <property type="molecule type" value="Genomic_DNA"/>
</dbReference>
<dbReference type="RefSeq" id="WP_006556884.1">
    <property type="nucleotide sequence ID" value="NZ_CAUBPY010000003.1"/>
</dbReference>
<proteinExistence type="predicted"/>
<organism evidence="1 2">
    <name type="scientific">Veillonella seminalis</name>
    <dbReference type="NCBI Taxonomy" id="1502943"/>
    <lineage>
        <taxon>Bacteria</taxon>
        <taxon>Bacillati</taxon>
        <taxon>Bacillota</taxon>
        <taxon>Negativicutes</taxon>
        <taxon>Veillonellales</taxon>
        <taxon>Veillonellaceae</taxon>
        <taxon>Veillonella</taxon>
    </lineage>
</organism>
<reference evidence="1 2" key="1">
    <citation type="submission" date="2019-09" db="EMBL/GenBank/DDBJ databases">
        <title>Draft genome sequence of 3 type strains from the CCUG.</title>
        <authorList>
            <person name="Pineiro-Iglesias B."/>
            <person name="Tunovic T."/>
            <person name="Unosson C."/>
            <person name="Inganas E."/>
            <person name="Ohlen M."/>
            <person name="Cardew S."/>
            <person name="Jensie-Markopoulos S."/>
            <person name="Salva-Serra F."/>
            <person name="Jaen-Luchoro D."/>
            <person name="Karlsson R."/>
            <person name="Svensson-Stadler L."/>
            <person name="Chun J."/>
            <person name="Moore E."/>
        </authorList>
    </citation>
    <scope>NUCLEOTIDE SEQUENCE [LARGE SCALE GENOMIC DNA]</scope>
    <source>
        <strain evidence="1 2">CCUG 65427</strain>
    </source>
</reference>
<dbReference type="GeneID" id="83054935"/>
<dbReference type="Proteomes" id="UP000434554">
    <property type="component" value="Unassembled WGS sequence"/>
</dbReference>
<comment type="caution">
    <text evidence="1">The sequence shown here is derived from an EMBL/GenBank/DDBJ whole genome shotgun (WGS) entry which is preliminary data.</text>
</comment>
<sequence length="219" mass="26038">MADVIAECKERTYDFSWLPATLGDFKLVIDTTADGLYYRFFHYENELGWRWEALYDEEVNDYTVHVVMPLFSFTDINFIRNSWEEFESILKDRAVKGLTDRLIEAHNMFSYAYKEKGLVDWSYEEFLPAKIGNFVRDITPSNAVCMINGSYIIAEYRLMDDTSGLLLFYNVLRNEFFVELRRHNYPEINHDLDAKDLRELESKLETELTRVLEDLQNRL</sequence>
<protein>
    <submittedName>
        <fullName evidence="1">Uncharacterized protein</fullName>
    </submittedName>
</protein>
<name>A0A833CC26_9FIRM</name>